<organism evidence="1 2">
    <name type="scientific">Amantichitinum ursilacus</name>
    <dbReference type="NCBI Taxonomy" id="857265"/>
    <lineage>
        <taxon>Bacteria</taxon>
        <taxon>Pseudomonadati</taxon>
        <taxon>Pseudomonadota</taxon>
        <taxon>Betaproteobacteria</taxon>
        <taxon>Neisseriales</taxon>
        <taxon>Chitinibacteraceae</taxon>
        <taxon>Amantichitinum</taxon>
    </lineage>
</organism>
<dbReference type="Pfam" id="PF00756">
    <property type="entry name" value="Esterase"/>
    <property type="match status" value="1"/>
</dbReference>
<dbReference type="InterPro" id="IPR050583">
    <property type="entry name" value="Mycobacterial_A85_antigen"/>
</dbReference>
<dbReference type="Gene3D" id="3.40.50.1820">
    <property type="entry name" value="alpha/beta hydrolase"/>
    <property type="match status" value="1"/>
</dbReference>
<dbReference type="Proteomes" id="UP000037939">
    <property type="component" value="Unassembled WGS sequence"/>
</dbReference>
<gene>
    <name evidence="1" type="ORF">WG78_16540</name>
</gene>
<dbReference type="PANTHER" id="PTHR48098:SF6">
    <property type="entry name" value="FERRI-BACILLIBACTIN ESTERASE BESA"/>
    <property type="match status" value="1"/>
</dbReference>
<name>A0A0N0XJE4_9NEIS</name>
<evidence type="ECO:0000313" key="1">
    <source>
        <dbReference type="EMBL" id="KPC50680.1"/>
    </source>
</evidence>
<dbReference type="RefSeq" id="WP_053938916.1">
    <property type="nucleotide sequence ID" value="NZ_LAQT01000027.1"/>
</dbReference>
<dbReference type="OrthoDB" id="8612340at2"/>
<accession>A0A0N0XJE4</accession>
<sequence length="335" mass="37058">MRRDHSIATGTVHRLHIDSRVLADNFLGDAPRRIVDVYVPAGHDGRGLPLLVDLVGYTGGGPAHTNWKGLGESAPERLDRLIASGAMLPAVVAFPDCFTRLGGNQYVNSAVMGRWEDFLIDEMLPAVEQQFACGGTGRRGVFGKSSGGFGAMWHVLKRSDIWSAAACHSGDMAFDIVYLPDVYPALMTLEKHGGIEGFMRYFEAAKKPSDDDIHALMMLAMGATYDPAPDQYLGLRLPVDLDTGELIAERWHNWLAFDPVRLVDSHIDALKGLKGLYIDCGTLDQYNMIFGHRQLRNKLTAAGVPHRYEEFVDNHSSIDYRMDISLPFLAQALDR</sequence>
<dbReference type="InterPro" id="IPR000801">
    <property type="entry name" value="Esterase-like"/>
</dbReference>
<dbReference type="PANTHER" id="PTHR48098">
    <property type="entry name" value="ENTEROCHELIN ESTERASE-RELATED"/>
    <property type="match status" value="1"/>
</dbReference>
<dbReference type="InterPro" id="IPR029058">
    <property type="entry name" value="AB_hydrolase_fold"/>
</dbReference>
<protein>
    <submittedName>
        <fullName evidence="1">Putative esterase</fullName>
    </submittedName>
</protein>
<comment type="caution">
    <text evidence="1">The sequence shown here is derived from an EMBL/GenBank/DDBJ whole genome shotgun (WGS) entry which is preliminary data.</text>
</comment>
<dbReference type="STRING" id="857265.WG78_16540"/>
<evidence type="ECO:0000313" key="2">
    <source>
        <dbReference type="Proteomes" id="UP000037939"/>
    </source>
</evidence>
<proteinExistence type="predicted"/>
<keyword evidence="2" id="KW-1185">Reference proteome</keyword>
<dbReference type="PATRIC" id="fig|857265.3.peg.3390"/>
<reference evidence="1 2" key="1">
    <citation type="submission" date="2015-07" db="EMBL/GenBank/DDBJ databases">
        <title>Draft genome sequence of the Amantichitinum ursilacus IGB-41, a new chitin-degrading bacterium.</title>
        <authorList>
            <person name="Kirstahler P."/>
            <person name="Guenther M."/>
            <person name="Grumaz C."/>
            <person name="Rupp S."/>
            <person name="Zibek S."/>
            <person name="Sohn K."/>
        </authorList>
    </citation>
    <scope>NUCLEOTIDE SEQUENCE [LARGE SCALE GENOMIC DNA]</scope>
    <source>
        <strain evidence="1 2">IGB-41</strain>
    </source>
</reference>
<dbReference type="SUPFAM" id="SSF53474">
    <property type="entry name" value="alpha/beta-Hydrolases"/>
    <property type="match status" value="1"/>
</dbReference>
<dbReference type="AlphaFoldDB" id="A0A0N0XJE4"/>
<dbReference type="EMBL" id="LAQT01000027">
    <property type="protein sequence ID" value="KPC50680.1"/>
    <property type="molecule type" value="Genomic_DNA"/>
</dbReference>